<gene>
    <name evidence="8" type="ORF">HY076_04165</name>
</gene>
<evidence type="ECO:0000256" key="5">
    <source>
        <dbReference type="ARBA" id="ARBA00023136"/>
    </source>
</evidence>
<dbReference type="PANTHER" id="PTHR14939:SF5">
    <property type="entry name" value="F-BOX ONLY PROTEIN 22"/>
    <property type="match status" value="1"/>
</dbReference>
<dbReference type="InterPro" id="IPR016741">
    <property type="entry name" value="UCP018953"/>
</dbReference>
<protein>
    <submittedName>
        <fullName evidence="8">FIST C-terminal domain-containing protein</fullName>
    </submittedName>
</protein>
<dbReference type="InterPro" id="IPR013702">
    <property type="entry name" value="FIST_domain_N"/>
</dbReference>
<keyword evidence="3" id="KW-0812">Transmembrane</keyword>
<dbReference type="Proteomes" id="UP000807850">
    <property type="component" value="Unassembled WGS sequence"/>
</dbReference>
<name>A0A9D6LA58_UNCEI</name>
<reference evidence="8" key="1">
    <citation type="submission" date="2020-07" db="EMBL/GenBank/DDBJ databases">
        <title>Huge and variable diversity of episymbiotic CPR bacteria and DPANN archaea in groundwater ecosystems.</title>
        <authorList>
            <person name="He C.Y."/>
            <person name="Keren R."/>
            <person name="Whittaker M."/>
            <person name="Farag I.F."/>
            <person name="Doudna J."/>
            <person name="Cate J.H.D."/>
            <person name="Banfield J.F."/>
        </authorList>
    </citation>
    <scope>NUCLEOTIDE SEQUENCE</scope>
    <source>
        <strain evidence="8">NC_groundwater_928_Pr1_S-0.2um_72_17</strain>
    </source>
</reference>
<organism evidence="8 9">
    <name type="scientific">Eiseniibacteriota bacterium</name>
    <dbReference type="NCBI Taxonomy" id="2212470"/>
    <lineage>
        <taxon>Bacteria</taxon>
        <taxon>Candidatus Eiseniibacteriota</taxon>
    </lineage>
</organism>
<comment type="caution">
    <text evidence="8">The sequence shown here is derived from an EMBL/GenBank/DDBJ whole genome shotgun (WGS) entry which is preliminary data.</text>
</comment>
<dbReference type="Pfam" id="PF10442">
    <property type="entry name" value="FIST_C"/>
    <property type="match status" value="1"/>
</dbReference>
<dbReference type="PIRSF" id="PIRSF018953">
    <property type="entry name" value="UCP018953"/>
    <property type="match status" value="1"/>
</dbReference>
<dbReference type="EMBL" id="JACQAY010000128">
    <property type="protein sequence ID" value="MBI3539448.1"/>
    <property type="molecule type" value="Genomic_DNA"/>
</dbReference>
<evidence type="ECO:0000256" key="4">
    <source>
        <dbReference type="ARBA" id="ARBA00022989"/>
    </source>
</evidence>
<dbReference type="InterPro" id="IPR019494">
    <property type="entry name" value="FIST_C"/>
</dbReference>
<feature type="domain" description="FIST C-domain" evidence="7">
    <location>
        <begin position="244"/>
        <end position="385"/>
    </location>
</feature>
<dbReference type="SMART" id="SM01204">
    <property type="entry name" value="FIST_C"/>
    <property type="match status" value="1"/>
</dbReference>
<keyword evidence="5" id="KW-0472">Membrane</keyword>
<evidence type="ECO:0000256" key="3">
    <source>
        <dbReference type="ARBA" id="ARBA00022692"/>
    </source>
</evidence>
<proteinExistence type="predicted"/>
<keyword evidence="4" id="KW-1133">Transmembrane helix</keyword>
<evidence type="ECO:0000256" key="2">
    <source>
        <dbReference type="ARBA" id="ARBA00022475"/>
    </source>
</evidence>
<dbReference type="PANTHER" id="PTHR14939">
    <property type="entry name" value="F-BOX ONLY PROTEIN 22"/>
    <property type="match status" value="1"/>
</dbReference>
<dbReference type="Pfam" id="PF08495">
    <property type="entry name" value="FIST"/>
    <property type="match status" value="1"/>
</dbReference>
<feature type="domain" description="FIST" evidence="6">
    <location>
        <begin position="50"/>
        <end position="243"/>
    </location>
</feature>
<dbReference type="GO" id="GO:0005886">
    <property type="term" value="C:plasma membrane"/>
    <property type="evidence" value="ECO:0007669"/>
    <property type="project" value="UniProtKB-SubCell"/>
</dbReference>
<dbReference type="SMART" id="SM00897">
    <property type="entry name" value="FIST"/>
    <property type="match status" value="1"/>
</dbReference>
<evidence type="ECO:0000256" key="1">
    <source>
        <dbReference type="ARBA" id="ARBA00004651"/>
    </source>
</evidence>
<evidence type="ECO:0000259" key="7">
    <source>
        <dbReference type="SMART" id="SM01204"/>
    </source>
</evidence>
<evidence type="ECO:0000313" key="8">
    <source>
        <dbReference type="EMBL" id="MBI3539448.1"/>
    </source>
</evidence>
<keyword evidence="2" id="KW-1003">Cell membrane</keyword>
<dbReference type="AlphaFoldDB" id="A0A9D6LA58"/>
<sequence length="414" mass="42744">MSIPRGAVATMRWAAAESRREGSAAPGAAPAEAVEVAEALAAGLGEGPIDLVLAFMTADLTGAAEAIAETMRRRLAPGCFAATSGGSVIGATREYESGPALTAIAARLPGVEVKPFVLASSAWRAAADDPAEFARHTPGAAGAELVLLFTDPFSLDADRVLYAFNRHAPGVRVVGGAASAGARPGANVIALNDWVAHEGGIGIALAGALRADVVVSQGCRPVGPPLQVTKVDTNMILELDGQPALERAEQVLRGLSESEREMLKHGLYVGRPAKGDASGRGDYLIRNLMGADRDRGALAVADRMAARERVRLHVRDAATALEDLELLLAPQEFDSQAAGALLFSCNGRGRRFFGAPDRDITTLQAALGGDVPAAGFFCAGEIGPVGGRNFVHGHTASIAIVRGPRTTTPASEKP</sequence>
<comment type="subcellular location">
    <subcellularLocation>
        <location evidence="1">Cell membrane</location>
        <topology evidence="1">Multi-pass membrane protein</topology>
    </subcellularLocation>
</comment>
<evidence type="ECO:0000313" key="9">
    <source>
        <dbReference type="Proteomes" id="UP000807850"/>
    </source>
</evidence>
<evidence type="ECO:0000259" key="6">
    <source>
        <dbReference type="SMART" id="SM00897"/>
    </source>
</evidence>
<accession>A0A9D6LA58</accession>